<comment type="caution">
    <text evidence="1">The sequence shown here is derived from an EMBL/GenBank/DDBJ whole genome shotgun (WGS) entry which is preliminary data.</text>
</comment>
<keyword evidence="2" id="KW-1185">Reference proteome</keyword>
<proteinExistence type="predicted"/>
<dbReference type="EMBL" id="JAJNBZ010000027">
    <property type="protein sequence ID" value="MCE5172325.1"/>
    <property type="molecule type" value="Genomic_DNA"/>
</dbReference>
<accession>A0ABS8YKB7</accession>
<organism evidence="1 2">
    <name type="scientific">Paenibacillus profundus</name>
    <dbReference type="NCBI Taxonomy" id="1173085"/>
    <lineage>
        <taxon>Bacteria</taxon>
        <taxon>Bacillati</taxon>
        <taxon>Bacillota</taxon>
        <taxon>Bacilli</taxon>
        <taxon>Bacillales</taxon>
        <taxon>Paenibacillaceae</taxon>
        <taxon>Paenibacillus</taxon>
    </lineage>
</organism>
<sequence length="59" mass="6531">MKTKIKMGSGNDIPQPIFAAEEGWLDLHPNNPNSSYTFIAMNRSAPNDGHVEIALQHII</sequence>
<dbReference type="Proteomes" id="UP001199916">
    <property type="component" value="Unassembled WGS sequence"/>
</dbReference>
<evidence type="ECO:0000313" key="2">
    <source>
        <dbReference type="Proteomes" id="UP001199916"/>
    </source>
</evidence>
<evidence type="ECO:0000313" key="1">
    <source>
        <dbReference type="EMBL" id="MCE5172325.1"/>
    </source>
</evidence>
<reference evidence="1 2" key="1">
    <citation type="submission" date="2021-11" db="EMBL/GenBank/DDBJ databases">
        <title>Draft genome sequence of Paenibacillus profundus YoMME, a new Gram-positive bacteria with exoelectrogenic properties.</title>
        <authorList>
            <person name="Hubenova Y."/>
            <person name="Hubenova E."/>
            <person name="Manasiev Y."/>
            <person name="Peykov S."/>
            <person name="Mitov M."/>
        </authorList>
    </citation>
    <scope>NUCLEOTIDE SEQUENCE [LARGE SCALE GENOMIC DNA]</scope>
    <source>
        <strain evidence="1 2">YoMME</strain>
    </source>
</reference>
<gene>
    <name evidence="1" type="ORF">LQV63_23900</name>
</gene>
<dbReference type="RefSeq" id="WP_157259506.1">
    <property type="nucleotide sequence ID" value="NZ_JAJNBZ010000027.1"/>
</dbReference>
<name>A0ABS8YKB7_9BACL</name>
<protein>
    <submittedName>
        <fullName evidence="1">Uncharacterized protein</fullName>
    </submittedName>
</protein>